<keyword evidence="3" id="KW-1185">Reference proteome</keyword>
<sequence>MPKVVNIHGHAVNIFLEGSNNYQSWYWQTAVPIGQRYGIMEYWTGASKAGDEPQISQYIEAASWTPPTGAGTRSSSPFAESSNEDMQEKEDSAVGPLEVLTGRNIDGKDPGMTPKIRLQLATLAYKRDSKRWRVKKEKEKLAMSILTQIVDLSISCNVFDKAGTNSDPRKVWDAIVDMYKPSDAEIIAKADLTLSTTSIADFTSAINYIATMSDAFRDYRQVNENYSYGLLATKVVTGLDHGYSFLKEVYPIEITCSYNQDSYEKLVRNILDFESDQDCECGAVPPAPR</sequence>
<feature type="region of interest" description="Disordered" evidence="1">
    <location>
        <begin position="63"/>
        <end position="92"/>
    </location>
</feature>
<evidence type="ECO:0000256" key="1">
    <source>
        <dbReference type="SAM" id="MobiDB-lite"/>
    </source>
</evidence>
<organism evidence="2 3">
    <name type="scientific">Periconia macrospinosa</name>
    <dbReference type="NCBI Taxonomy" id="97972"/>
    <lineage>
        <taxon>Eukaryota</taxon>
        <taxon>Fungi</taxon>
        <taxon>Dikarya</taxon>
        <taxon>Ascomycota</taxon>
        <taxon>Pezizomycotina</taxon>
        <taxon>Dothideomycetes</taxon>
        <taxon>Pleosporomycetidae</taxon>
        <taxon>Pleosporales</taxon>
        <taxon>Massarineae</taxon>
        <taxon>Periconiaceae</taxon>
        <taxon>Periconia</taxon>
    </lineage>
</organism>
<dbReference type="AlphaFoldDB" id="A0A2V1ECQ7"/>
<reference evidence="2 3" key="1">
    <citation type="journal article" date="2018" name="Sci. Rep.">
        <title>Comparative genomics provides insights into the lifestyle and reveals functional heterogeneity of dark septate endophytic fungi.</title>
        <authorList>
            <person name="Knapp D.G."/>
            <person name="Nemeth J.B."/>
            <person name="Barry K."/>
            <person name="Hainaut M."/>
            <person name="Henrissat B."/>
            <person name="Johnson J."/>
            <person name="Kuo A."/>
            <person name="Lim J.H.P."/>
            <person name="Lipzen A."/>
            <person name="Nolan M."/>
            <person name="Ohm R.A."/>
            <person name="Tamas L."/>
            <person name="Grigoriev I.V."/>
            <person name="Spatafora J.W."/>
            <person name="Nagy L.G."/>
            <person name="Kovacs G.M."/>
        </authorList>
    </citation>
    <scope>NUCLEOTIDE SEQUENCE [LARGE SCALE GENOMIC DNA]</scope>
    <source>
        <strain evidence="2 3">DSE2036</strain>
    </source>
</reference>
<dbReference type="EMBL" id="KZ805300">
    <property type="protein sequence ID" value="PVI08408.1"/>
    <property type="molecule type" value="Genomic_DNA"/>
</dbReference>
<protein>
    <submittedName>
        <fullName evidence="2">Uncharacterized protein</fullName>
    </submittedName>
</protein>
<evidence type="ECO:0000313" key="2">
    <source>
        <dbReference type="EMBL" id="PVI08408.1"/>
    </source>
</evidence>
<evidence type="ECO:0000313" key="3">
    <source>
        <dbReference type="Proteomes" id="UP000244855"/>
    </source>
</evidence>
<gene>
    <name evidence="2" type="ORF">DM02DRAFT_679070</name>
</gene>
<feature type="compositionally biased region" description="Polar residues" evidence="1">
    <location>
        <begin position="71"/>
        <end position="81"/>
    </location>
</feature>
<accession>A0A2V1ECQ7</accession>
<name>A0A2V1ECQ7_9PLEO</name>
<proteinExistence type="predicted"/>
<dbReference type="Proteomes" id="UP000244855">
    <property type="component" value="Unassembled WGS sequence"/>
</dbReference>